<dbReference type="EMBL" id="CP069043">
    <property type="protein sequence ID" value="QRD06667.1"/>
    <property type="molecule type" value="Genomic_DNA"/>
</dbReference>
<evidence type="ECO:0000256" key="1">
    <source>
        <dbReference type="ARBA" id="ARBA00022450"/>
    </source>
</evidence>
<protein>
    <recommendedName>
        <fullName evidence="3">AMP-dependent synthetase/ligase domain-containing protein</fullName>
    </recommendedName>
</protein>
<evidence type="ECO:0000259" key="3">
    <source>
        <dbReference type="Pfam" id="PF00501"/>
    </source>
</evidence>
<dbReference type="SUPFAM" id="SSF56801">
    <property type="entry name" value="Acetyl-CoA synthetase-like"/>
    <property type="match status" value="1"/>
</dbReference>
<proteinExistence type="predicted"/>
<keyword evidence="1" id="KW-0596">Phosphopantetheine</keyword>
<keyword evidence="2" id="KW-0597">Phosphoprotein</keyword>
<evidence type="ECO:0000256" key="2">
    <source>
        <dbReference type="ARBA" id="ARBA00022553"/>
    </source>
</evidence>
<dbReference type="InterPro" id="IPR051414">
    <property type="entry name" value="Adenylate-forming_Reductase"/>
</dbReference>
<dbReference type="PANTHER" id="PTHR43439:SF2">
    <property type="entry name" value="ENZYME, PUTATIVE (JCVI)-RELATED"/>
    <property type="match status" value="1"/>
</dbReference>
<dbReference type="KEGG" id="pno:SNOG_13576"/>
<dbReference type="OrthoDB" id="429813at2759"/>
<organism evidence="4 5">
    <name type="scientific">Phaeosphaeria nodorum (strain SN15 / ATCC MYA-4574 / FGSC 10173)</name>
    <name type="common">Glume blotch fungus</name>
    <name type="synonym">Parastagonospora nodorum</name>
    <dbReference type="NCBI Taxonomy" id="321614"/>
    <lineage>
        <taxon>Eukaryota</taxon>
        <taxon>Fungi</taxon>
        <taxon>Dikarya</taxon>
        <taxon>Ascomycota</taxon>
        <taxon>Pezizomycotina</taxon>
        <taxon>Dothideomycetes</taxon>
        <taxon>Pleosporomycetidae</taxon>
        <taxon>Pleosporales</taxon>
        <taxon>Pleosporineae</taxon>
        <taxon>Phaeosphaeriaceae</taxon>
        <taxon>Parastagonospora</taxon>
    </lineage>
</organism>
<dbReference type="Gene3D" id="3.40.50.12780">
    <property type="entry name" value="N-terminal domain of ligase-like"/>
    <property type="match status" value="1"/>
</dbReference>
<dbReference type="Pfam" id="PF00501">
    <property type="entry name" value="AMP-binding"/>
    <property type="match status" value="1"/>
</dbReference>
<dbReference type="InterPro" id="IPR000873">
    <property type="entry name" value="AMP-dep_synth/lig_dom"/>
</dbReference>
<dbReference type="AlphaFoldDB" id="A0A7U2IB96"/>
<dbReference type="RefSeq" id="XP_001803783.1">
    <property type="nucleotide sequence ID" value="XM_001803731.1"/>
</dbReference>
<dbReference type="VEuPathDB" id="FungiDB:JI435_135760"/>
<accession>A0A7U2IB96</accession>
<feature type="domain" description="AMP-dependent synthetase/ligase" evidence="3">
    <location>
        <begin position="24"/>
        <end position="353"/>
    </location>
</feature>
<evidence type="ECO:0000313" key="4">
    <source>
        <dbReference type="EMBL" id="QRD06667.1"/>
    </source>
</evidence>
<keyword evidence="5" id="KW-1185">Reference proteome</keyword>
<gene>
    <name evidence="4" type="ORF">JI435_135760</name>
</gene>
<dbReference type="Pfam" id="PF23562">
    <property type="entry name" value="AMP-binding_C_3"/>
    <property type="match status" value="1"/>
</dbReference>
<name>A0A7U2IB96_PHANO</name>
<reference evidence="5" key="1">
    <citation type="journal article" date="2021" name="BMC Genomics">
        <title>Chromosome-level genome assembly and manually-curated proteome of model necrotroph Parastagonospora nodorum Sn15 reveals a genome-wide trove of candidate effector homologs, and redundancy of virulence-related functions within an accessory chromosome.</title>
        <authorList>
            <person name="Bertazzoni S."/>
            <person name="Jones D.A.B."/>
            <person name="Phan H.T."/>
            <person name="Tan K.-C."/>
            <person name="Hane J.K."/>
        </authorList>
    </citation>
    <scope>NUCLEOTIDE SEQUENCE [LARGE SCALE GENOMIC DNA]</scope>
    <source>
        <strain evidence="5">SN15 / ATCC MYA-4574 / FGSC 10173)</strain>
    </source>
</reference>
<dbReference type="Proteomes" id="UP000663193">
    <property type="component" value="Chromosome 21"/>
</dbReference>
<dbReference type="InterPro" id="IPR042099">
    <property type="entry name" value="ANL_N_sf"/>
</dbReference>
<sequence>MSSRPDTWPDATGELLPNTLFKIAEQYPDLVYAEYFTDPIDIAKGHRKVTYRDFANAVHTTAWWIEENLGKPKIQDGNETMVYLGPNDLTYGILVMASIVVGYKMLFPSLRYGAEAIAKLIEHVDGNIMLSTTNPFPVHAEILARRPMRTYVLPSLPSLYATKSPHHPFTKTYAEHKHEHFVCLHTSGTTGFPKPILWTHEFVNANFQGYYLPPTNDGRELTHPFTGTLNRIMVPFPAFHTSGIVIQCFVGLATGSTILLPPPADSPGGVVDVIADTLDYLGSGPDAITTLTLPPPHMEYLARHPALLSRISARVARVGFGGGDISALAGNTIAAKLQILNEFGSTENGLWPAVTKPQNALWHYASLHPALNFRLDPVSESPDGTVCEAVLVKNPGAFAQPLFTMYPHETERKVGDLFIRHPEYPQLWRHYGRADDLLNFSTSETFHPAAAERRIAGHECVEEVLMVGTMRPVGALIVRLAQGKGVDDLWSVVEEVNQTSPVYARVRRDMILVVTEAFPTTAKGTVQKKATVDKYKKELDGLYEKVGVVDVRIDIPMTP</sequence>
<evidence type="ECO:0000313" key="5">
    <source>
        <dbReference type="Proteomes" id="UP000663193"/>
    </source>
</evidence>
<dbReference type="PANTHER" id="PTHR43439">
    <property type="entry name" value="PHENYLACETATE-COENZYME A LIGASE"/>
    <property type="match status" value="1"/>
</dbReference>
<dbReference type="OMA" id="THNWIAS"/>